<keyword evidence="3" id="KW-1185">Reference proteome</keyword>
<name>A0A5J4KCR8_9CHLR</name>
<sequence>MGKDRLLVSPVELKAVNHNSDTFFVNFKFLDRMAVPMVSRSLIILLISWIPGRRPHEKNIHMYQRR</sequence>
<comment type="caution">
    <text evidence="2">The sequence shown here is derived from an EMBL/GenBank/DDBJ whole genome shotgun (WGS) entry which is preliminary data.</text>
</comment>
<reference evidence="2 3" key="1">
    <citation type="submission" date="2019-10" db="EMBL/GenBank/DDBJ databases">
        <title>Dictyobacter vulcani sp. nov., within the class Ktedonobacteria, isolated from soil of volcanic Mt. Zao.</title>
        <authorList>
            <person name="Zheng Y."/>
            <person name="Wang C.M."/>
            <person name="Sakai Y."/>
            <person name="Abe K."/>
            <person name="Yokota A."/>
            <person name="Yabe S."/>
        </authorList>
    </citation>
    <scope>NUCLEOTIDE SEQUENCE [LARGE SCALE GENOMIC DNA]</scope>
    <source>
        <strain evidence="2 3">W12</strain>
    </source>
</reference>
<evidence type="ECO:0000256" key="1">
    <source>
        <dbReference type="SAM" id="Phobius"/>
    </source>
</evidence>
<protein>
    <submittedName>
        <fullName evidence="2">Uncharacterized protein</fullName>
    </submittedName>
</protein>
<dbReference type="AlphaFoldDB" id="A0A5J4KCR8"/>
<evidence type="ECO:0000313" key="3">
    <source>
        <dbReference type="Proteomes" id="UP000326912"/>
    </source>
</evidence>
<dbReference type="EMBL" id="BKZW01000001">
    <property type="protein sequence ID" value="GER86684.1"/>
    <property type="molecule type" value="Genomic_DNA"/>
</dbReference>
<feature type="transmembrane region" description="Helical" evidence="1">
    <location>
        <begin position="33"/>
        <end position="52"/>
    </location>
</feature>
<proteinExistence type="predicted"/>
<keyword evidence="1" id="KW-0472">Membrane</keyword>
<organism evidence="2 3">
    <name type="scientific">Dictyobacter vulcani</name>
    <dbReference type="NCBI Taxonomy" id="2607529"/>
    <lineage>
        <taxon>Bacteria</taxon>
        <taxon>Bacillati</taxon>
        <taxon>Chloroflexota</taxon>
        <taxon>Ktedonobacteria</taxon>
        <taxon>Ktedonobacterales</taxon>
        <taxon>Dictyobacteraceae</taxon>
        <taxon>Dictyobacter</taxon>
    </lineage>
</organism>
<evidence type="ECO:0000313" key="2">
    <source>
        <dbReference type="EMBL" id="GER86684.1"/>
    </source>
</evidence>
<keyword evidence="1" id="KW-1133">Transmembrane helix</keyword>
<dbReference type="Proteomes" id="UP000326912">
    <property type="component" value="Unassembled WGS sequence"/>
</dbReference>
<accession>A0A5J4KCR8</accession>
<dbReference type="RefSeq" id="WP_151754778.1">
    <property type="nucleotide sequence ID" value="NZ_BKZW01000001.1"/>
</dbReference>
<keyword evidence="1" id="KW-0812">Transmembrane</keyword>
<gene>
    <name evidence="2" type="ORF">KDW_08460</name>
</gene>